<comment type="caution">
    <text evidence="1">The sequence shown here is derived from an EMBL/GenBank/DDBJ whole genome shotgun (WGS) entry which is preliminary data.</text>
</comment>
<sequence length="222" mass="25354">MRLLMQQPSETNSLLCSAVKPFPRRLSSDASPANLNHATGLIKIRDYAGRWLPERLLFESGRVNITQNHQSFTRENCNGSFMAPHSRNVPIGSPIHEAWKNIHFSRDGRDGPSNVHRYPKRSARNSYDSQNMGYAYSKTISHYLAKDKNVHALSFIWITEAEHFTIAINIKQPPVVLNERAFLSNASFIFDPLELLASITIKSQIWFQVDWASDVCWDDPVQ</sequence>
<proteinExistence type="predicted"/>
<evidence type="ECO:0000313" key="2">
    <source>
        <dbReference type="Proteomes" id="UP000606786"/>
    </source>
</evidence>
<keyword evidence="2" id="KW-1185">Reference proteome</keyword>
<organism evidence="1 2">
    <name type="scientific">Ceratitis capitata</name>
    <name type="common">Mediterranean fruit fly</name>
    <name type="synonym">Tephritis capitata</name>
    <dbReference type="NCBI Taxonomy" id="7213"/>
    <lineage>
        <taxon>Eukaryota</taxon>
        <taxon>Metazoa</taxon>
        <taxon>Ecdysozoa</taxon>
        <taxon>Arthropoda</taxon>
        <taxon>Hexapoda</taxon>
        <taxon>Insecta</taxon>
        <taxon>Pterygota</taxon>
        <taxon>Neoptera</taxon>
        <taxon>Endopterygota</taxon>
        <taxon>Diptera</taxon>
        <taxon>Brachycera</taxon>
        <taxon>Muscomorpha</taxon>
        <taxon>Tephritoidea</taxon>
        <taxon>Tephritidae</taxon>
        <taxon>Ceratitis</taxon>
        <taxon>Ceratitis</taxon>
    </lineage>
</organism>
<accession>A0A811UVK3</accession>
<gene>
    <name evidence="1" type="ORF">CCAP1982_LOCUS10513</name>
</gene>
<dbReference type="EMBL" id="CAJHJT010000023">
    <property type="protein sequence ID" value="CAD7002025.1"/>
    <property type="molecule type" value="Genomic_DNA"/>
</dbReference>
<dbReference type="InterPro" id="IPR008042">
    <property type="entry name" value="Retrotrans_Pao"/>
</dbReference>
<reference evidence="1" key="1">
    <citation type="submission" date="2020-11" db="EMBL/GenBank/DDBJ databases">
        <authorList>
            <person name="Whitehead M."/>
        </authorList>
    </citation>
    <scope>NUCLEOTIDE SEQUENCE</scope>
    <source>
        <strain evidence="1">EGII</strain>
    </source>
</reference>
<evidence type="ECO:0000313" key="1">
    <source>
        <dbReference type="EMBL" id="CAD7002025.1"/>
    </source>
</evidence>
<dbReference type="Pfam" id="PF05380">
    <property type="entry name" value="Peptidase_A17"/>
    <property type="match status" value="1"/>
</dbReference>
<protein>
    <submittedName>
        <fullName evidence="1">(Mediterranean fruit fly) hypothetical protein</fullName>
    </submittedName>
</protein>
<dbReference type="Proteomes" id="UP000606786">
    <property type="component" value="Unassembled WGS sequence"/>
</dbReference>
<dbReference type="AlphaFoldDB" id="A0A811UVK3"/>
<name>A0A811UVK3_CERCA</name>